<evidence type="ECO:0000313" key="2">
    <source>
        <dbReference type="EMBL" id="QRR03446.1"/>
    </source>
</evidence>
<protein>
    <submittedName>
        <fullName evidence="2">Type II toxin-antitoxin system RelE/ParE family toxin</fullName>
    </submittedName>
</protein>
<gene>
    <name evidence="2" type="ORF">HWI92_22290</name>
</gene>
<dbReference type="InterPro" id="IPR007712">
    <property type="entry name" value="RelE/ParE_toxin"/>
</dbReference>
<dbReference type="RefSeq" id="WP_204659424.1">
    <property type="nucleotide sequence ID" value="NZ_CP056775.1"/>
</dbReference>
<organism evidence="2 3">
    <name type="scientific">Dyadobacter sandarakinus</name>
    <dbReference type="NCBI Taxonomy" id="2747268"/>
    <lineage>
        <taxon>Bacteria</taxon>
        <taxon>Pseudomonadati</taxon>
        <taxon>Bacteroidota</taxon>
        <taxon>Cytophagia</taxon>
        <taxon>Cytophagales</taxon>
        <taxon>Spirosomataceae</taxon>
        <taxon>Dyadobacter</taxon>
    </lineage>
</organism>
<keyword evidence="3" id="KW-1185">Reference proteome</keyword>
<accession>A0ABX7IBE5</accession>
<dbReference type="Gene3D" id="3.30.2310.20">
    <property type="entry name" value="RelE-like"/>
    <property type="match status" value="1"/>
</dbReference>
<dbReference type="EMBL" id="CP056775">
    <property type="protein sequence ID" value="QRR03446.1"/>
    <property type="molecule type" value="Genomic_DNA"/>
</dbReference>
<sequence>MTEYKVYLLNVAEIELDEAYEWYNQQKAGLGYQLVGEVSRYLKMISENPFIFAVRYQNDFRFAALKVFPYLIAYWIEEKSQSVYVASIFHTSRNPLQFETLLPLR</sequence>
<name>A0ABX7IBE5_9BACT</name>
<dbReference type="Pfam" id="PF05016">
    <property type="entry name" value="ParE_toxin"/>
    <property type="match status" value="1"/>
</dbReference>
<reference evidence="2 3" key="1">
    <citation type="submission" date="2020-06" db="EMBL/GenBank/DDBJ databases">
        <title>Dyadobacter sandarakinus sp. nov., isolated from the soil of the Arctic Yellow River Station.</title>
        <authorList>
            <person name="Zhang Y."/>
            <person name="Peng F."/>
        </authorList>
    </citation>
    <scope>NUCLEOTIDE SEQUENCE [LARGE SCALE GENOMIC DNA]</scope>
    <source>
        <strain evidence="2 3">Q3-56</strain>
    </source>
</reference>
<proteinExistence type="predicted"/>
<keyword evidence="1" id="KW-1277">Toxin-antitoxin system</keyword>
<evidence type="ECO:0000256" key="1">
    <source>
        <dbReference type="ARBA" id="ARBA00022649"/>
    </source>
</evidence>
<dbReference type="Proteomes" id="UP000612680">
    <property type="component" value="Chromosome"/>
</dbReference>
<evidence type="ECO:0000313" key="3">
    <source>
        <dbReference type="Proteomes" id="UP000612680"/>
    </source>
</evidence>
<dbReference type="InterPro" id="IPR035093">
    <property type="entry name" value="RelE/ParE_toxin_dom_sf"/>
</dbReference>